<feature type="binding site" evidence="9">
    <location>
        <position position="196"/>
    </location>
    <ligand>
        <name>Zn(2+)</name>
        <dbReference type="ChEBI" id="CHEBI:29105"/>
        <note>catalytic</note>
    </ligand>
</feature>
<dbReference type="GO" id="GO:0160237">
    <property type="term" value="F:D-Ala-D-Ala dipeptidase activity"/>
    <property type="evidence" value="ECO:0007669"/>
    <property type="project" value="UniProtKB-EC"/>
</dbReference>
<evidence type="ECO:0000313" key="10">
    <source>
        <dbReference type="EMBL" id="WDV08452.1"/>
    </source>
</evidence>
<comment type="similarity">
    <text evidence="9">Belongs to the peptidase M15D family.</text>
</comment>
<keyword evidence="5 9" id="KW-0862">Zinc</keyword>
<dbReference type="RefSeq" id="WP_274796649.1">
    <property type="nucleotide sequence ID" value="NZ_CP113527.1"/>
</dbReference>
<dbReference type="InterPro" id="IPR009045">
    <property type="entry name" value="Zn_M74/Hedgehog-like"/>
</dbReference>
<dbReference type="EC" id="3.4.13.22" evidence="9"/>
<dbReference type="CDD" id="cd14843">
    <property type="entry name" value="D-Ala-D-Ala_dipeptidase_like"/>
    <property type="match status" value="1"/>
</dbReference>
<keyword evidence="8" id="KW-0961">Cell wall biogenesis/degradation</keyword>
<evidence type="ECO:0000256" key="9">
    <source>
        <dbReference type="HAMAP-Rule" id="MF_01924"/>
    </source>
</evidence>
<feature type="binding site" evidence="9">
    <location>
        <position position="125"/>
    </location>
    <ligand>
        <name>Zn(2+)</name>
        <dbReference type="ChEBI" id="CHEBI:29105"/>
        <note>catalytic</note>
    </ligand>
</feature>
<evidence type="ECO:0000256" key="5">
    <source>
        <dbReference type="ARBA" id="ARBA00022833"/>
    </source>
</evidence>
<gene>
    <name evidence="10" type="ORF">OU989_08215</name>
</gene>
<comment type="cofactor">
    <cofactor evidence="9">
        <name>Zn(2+)</name>
        <dbReference type="ChEBI" id="CHEBI:29105"/>
    </cofactor>
    <text evidence="9">Binds 1 zinc ion per subunit.</text>
</comment>
<dbReference type="AlphaFoldDB" id="A0AAJ5RPT9"/>
<comment type="function">
    <text evidence="9">Catalyzes hydrolysis of the D-alanyl-D-alanine dipeptide.</text>
</comment>
<keyword evidence="7 9" id="KW-0482">Metalloprotease</keyword>
<dbReference type="HAMAP" id="MF_01924">
    <property type="entry name" value="A_A_dipeptidase"/>
    <property type="match status" value="1"/>
</dbReference>
<dbReference type="Gene3D" id="3.30.1380.10">
    <property type="match status" value="1"/>
</dbReference>
<evidence type="ECO:0000256" key="6">
    <source>
        <dbReference type="ARBA" id="ARBA00022997"/>
    </source>
</evidence>
<feature type="active site" description="Proton donor/acceptor" evidence="9">
    <location>
        <position position="193"/>
    </location>
</feature>
<dbReference type="InterPro" id="IPR000755">
    <property type="entry name" value="A_A_dipeptidase"/>
</dbReference>
<evidence type="ECO:0000256" key="4">
    <source>
        <dbReference type="ARBA" id="ARBA00022801"/>
    </source>
</evidence>
<evidence type="ECO:0000256" key="7">
    <source>
        <dbReference type="ARBA" id="ARBA00023049"/>
    </source>
</evidence>
<dbReference type="Proteomes" id="UP001219585">
    <property type="component" value="Chromosome"/>
</dbReference>
<dbReference type="Pfam" id="PF01427">
    <property type="entry name" value="Peptidase_M15"/>
    <property type="match status" value="1"/>
</dbReference>
<accession>A0AAJ5RPT9</accession>
<keyword evidence="6 9" id="KW-0224">Dipeptidase</keyword>
<dbReference type="GO" id="GO:0008270">
    <property type="term" value="F:zinc ion binding"/>
    <property type="evidence" value="ECO:0007669"/>
    <property type="project" value="UniProtKB-UniRule"/>
</dbReference>
<dbReference type="GO" id="GO:0071555">
    <property type="term" value="P:cell wall organization"/>
    <property type="evidence" value="ECO:0007669"/>
    <property type="project" value="UniProtKB-KW"/>
</dbReference>
<protein>
    <recommendedName>
        <fullName evidence="9">D-alanyl-D-alanine dipeptidase</fullName>
        <shortName evidence="9">D-Ala-D-Ala dipeptidase</shortName>
        <ecNumber evidence="9">3.4.13.22</ecNumber>
    </recommendedName>
</protein>
<evidence type="ECO:0000256" key="1">
    <source>
        <dbReference type="ARBA" id="ARBA00001362"/>
    </source>
</evidence>
<evidence type="ECO:0000256" key="8">
    <source>
        <dbReference type="ARBA" id="ARBA00023316"/>
    </source>
</evidence>
<sequence length="233" mass="27094">MERNHPNTPSVCESNEPLIQIPAAHPRLFIEPIYYQQQIPDSLRTIYVRKGVFERLQQALTLLPQEYSLVLYDGYRPFQVQHYLFSHFSRQLAQQMPQATSQEIMQATKRYVAFPSEQSAHLAPHLTGGAIDVTLVDVTGKALDLGTAFDEMNEKSATRYFEQHTAENPLACRHRRLLYNCMTLAGFTNYAEEWWHYDYHNVAWARRVQAQVAYYGAVHATIQNHTVKEFRFL</sequence>
<dbReference type="SUPFAM" id="SSF55166">
    <property type="entry name" value="Hedgehog/DD-peptidase"/>
    <property type="match status" value="1"/>
</dbReference>
<comment type="catalytic activity">
    <reaction evidence="1 9">
        <text>D-alanyl-D-alanine + H2O = 2 D-alanine</text>
        <dbReference type="Rhea" id="RHEA:20661"/>
        <dbReference type="ChEBI" id="CHEBI:15377"/>
        <dbReference type="ChEBI" id="CHEBI:57416"/>
        <dbReference type="ChEBI" id="CHEBI:57822"/>
        <dbReference type="EC" id="3.4.13.22"/>
    </reaction>
</comment>
<evidence type="ECO:0000313" key="11">
    <source>
        <dbReference type="Proteomes" id="UP001219585"/>
    </source>
</evidence>
<keyword evidence="4 9" id="KW-0378">Hydrolase</keyword>
<feature type="binding site" evidence="9">
    <location>
        <position position="132"/>
    </location>
    <ligand>
        <name>Zn(2+)</name>
        <dbReference type="ChEBI" id="CHEBI:29105"/>
        <note>catalytic</note>
    </ligand>
</feature>
<evidence type="ECO:0000256" key="3">
    <source>
        <dbReference type="ARBA" id="ARBA00022723"/>
    </source>
</evidence>
<proteinExistence type="inferred from homology"/>
<feature type="site" description="Transition state stabilizer" evidence="9">
    <location>
        <position position="76"/>
    </location>
</feature>
<evidence type="ECO:0000256" key="2">
    <source>
        <dbReference type="ARBA" id="ARBA00022670"/>
    </source>
</evidence>
<dbReference type="PANTHER" id="PTHR43126">
    <property type="entry name" value="D-ALANYL-D-ALANINE DIPEPTIDASE"/>
    <property type="match status" value="1"/>
</dbReference>
<dbReference type="PANTHER" id="PTHR43126:SF2">
    <property type="entry name" value="D-ALANYL-D-ALANINE DIPEPTIDASE"/>
    <property type="match status" value="1"/>
</dbReference>
<keyword evidence="2 9" id="KW-0645">Protease</keyword>
<dbReference type="GO" id="GO:0006508">
    <property type="term" value="P:proteolysis"/>
    <property type="evidence" value="ECO:0007669"/>
    <property type="project" value="UniProtKB-KW"/>
</dbReference>
<name>A0AAJ5RPT9_9BACI</name>
<dbReference type="EMBL" id="CP113527">
    <property type="protein sequence ID" value="WDV08452.1"/>
    <property type="molecule type" value="Genomic_DNA"/>
</dbReference>
<dbReference type="KEGG" id="liu:OU989_08215"/>
<organism evidence="10 11">
    <name type="scientific">Lysinibacillus irui</name>
    <dbReference type="NCBI Taxonomy" id="2998077"/>
    <lineage>
        <taxon>Bacteria</taxon>
        <taxon>Bacillati</taxon>
        <taxon>Bacillota</taxon>
        <taxon>Bacilli</taxon>
        <taxon>Bacillales</taxon>
        <taxon>Bacillaceae</taxon>
        <taxon>Lysinibacillus</taxon>
    </lineage>
</organism>
<reference evidence="10" key="1">
    <citation type="submission" date="2022-11" db="EMBL/GenBank/DDBJ databases">
        <title>Lysinibacillus irui.</title>
        <authorList>
            <person name="Akintayo S.O."/>
        </authorList>
    </citation>
    <scope>NUCLEOTIDE SEQUENCE</scope>
    <source>
        <strain evidence="10">IRB4-01</strain>
    </source>
</reference>
<dbReference type="GO" id="GO:0008237">
    <property type="term" value="F:metallopeptidase activity"/>
    <property type="evidence" value="ECO:0007669"/>
    <property type="project" value="UniProtKB-KW"/>
</dbReference>
<keyword evidence="3 9" id="KW-0479">Metal-binding</keyword>